<dbReference type="RefSeq" id="WP_127341956.1">
    <property type="nucleotide sequence ID" value="NZ_RJJX01000001.1"/>
</dbReference>
<comment type="caution">
    <text evidence="6">The sequence shown here is derived from an EMBL/GenBank/DDBJ whole genome shotgun (WGS) entry which is preliminary data.</text>
</comment>
<dbReference type="InterPro" id="IPR009051">
    <property type="entry name" value="Helical_ferredxn"/>
</dbReference>
<keyword evidence="2" id="KW-0560">Oxidoreductase</keyword>
<dbReference type="Gene3D" id="1.10.1060.10">
    <property type="entry name" value="Alpha-helical ferredoxin"/>
    <property type="match status" value="1"/>
</dbReference>
<evidence type="ECO:0000256" key="4">
    <source>
        <dbReference type="ARBA" id="ARBA00029440"/>
    </source>
</evidence>
<reference evidence="6 7" key="1">
    <citation type="submission" date="2018-11" db="EMBL/GenBank/DDBJ databases">
        <title>Parancylomarina longa gen. nov., sp. nov., isolated from sediments of southern Okinawa.</title>
        <authorList>
            <person name="Fu T."/>
        </authorList>
    </citation>
    <scope>NUCLEOTIDE SEQUENCE [LARGE SCALE GENOMIC DNA]</scope>
    <source>
        <strain evidence="6 7">T3-2 S1-C</strain>
    </source>
</reference>
<dbReference type="PROSITE" id="PS51379">
    <property type="entry name" value="4FE4S_FER_2"/>
    <property type="match status" value="1"/>
</dbReference>
<dbReference type="GO" id="GO:0016639">
    <property type="term" value="F:oxidoreductase activity, acting on the CH-NH2 group of donors, NAD or NADP as acceptor"/>
    <property type="evidence" value="ECO:0007669"/>
    <property type="project" value="InterPro"/>
</dbReference>
<sequence>MGNPKGFLEIKRKEAGYRPVRDRIGDFGEVEQTLNTEDRIDQASRCMDCGIPFCHWACPTSSKIPEWQDAIYRENWQEASKILHSTNSFPEFTGRICPAPCEKSCVLSLHNAPVTIRENEAAVIERAFEYGYIKAQVPKCRSGKKVAVIGSGPSGLSVADLLNKAGHSVTVYEKDDAIGGLLRYGIPDFKLDKHVIDRRLEIFEAEGIEFKINQDVGGKVSFNELESKYDVVCLAIGAMSPRDLPIEGRDLDGIHFAMDFLKQQNKVIRGDEFSKTERISAKEKNVIVIGGGDTGSDCVGTSIRQKAKSVLQIELLPKPPEQREQNNPWPYWPTTLRTSSSHQEGCNRRWAISSKKFEGTDGKVEKVDICQIEWTKDANGQFKMNEIPNTQETIEADLVLLAMGFVHPVHEGLVKSLDLELDARGNIKTSDTGQTSNPKIFCVGDATTGASLVVRALSNGRDTAQSIHQFLEV</sequence>
<feature type="domain" description="4Fe-4S ferredoxin-type" evidence="5">
    <location>
        <begin position="36"/>
        <end position="70"/>
    </location>
</feature>
<gene>
    <name evidence="6" type="ORF">DLK05_00215</name>
</gene>
<comment type="pathway">
    <text evidence="4">Amino-acid biosynthesis.</text>
</comment>
<evidence type="ECO:0000256" key="3">
    <source>
        <dbReference type="ARBA" id="ARBA00023164"/>
    </source>
</evidence>
<dbReference type="SUPFAM" id="SSF46548">
    <property type="entry name" value="alpha-helical ferredoxin"/>
    <property type="match status" value="1"/>
</dbReference>
<dbReference type="PANTHER" id="PTHR43100:SF1">
    <property type="entry name" value="GLUTAMATE SYNTHASE [NADPH] SMALL CHAIN"/>
    <property type="match status" value="1"/>
</dbReference>
<dbReference type="Proteomes" id="UP000282985">
    <property type="component" value="Unassembled WGS sequence"/>
</dbReference>
<evidence type="ECO:0000256" key="2">
    <source>
        <dbReference type="ARBA" id="ARBA00023002"/>
    </source>
</evidence>
<dbReference type="OrthoDB" id="9803192at2"/>
<dbReference type="InterPro" id="IPR036188">
    <property type="entry name" value="FAD/NAD-bd_sf"/>
</dbReference>
<dbReference type="Gene3D" id="3.50.50.60">
    <property type="entry name" value="FAD/NAD(P)-binding domain"/>
    <property type="match status" value="1"/>
</dbReference>
<proteinExistence type="predicted"/>
<evidence type="ECO:0000313" key="7">
    <source>
        <dbReference type="Proteomes" id="UP000282985"/>
    </source>
</evidence>
<dbReference type="PRINTS" id="PR00419">
    <property type="entry name" value="ADXRDTASE"/>
</dbReference>
<dbReference type="PANTHER" id="PTHR43100">
    <property type="entry name" value="GLUTAMATE SYNTHASE [NADPH] SMALL CHAIN"/>
    <property type="match status" value="1"/>
</dbReference>
<dbReference type="EMBL" id="RJJX01000001">
    <property type="protein sequence ID" value="RUT79816.1"/>
    <property type="molecule type" value="Genomic_DNA"/>
</dbReference>
<evidence type="ECO:0000259" key="5">
    <source>
        <dbReference type="PROSITE" id="PS51379"/>
    </source>
</evidence>
<dbReference type="InterPro" id="IPR023753">
    <property type="entry name" value="FAD/NAD-binding_dom"/>
</dbReference>
<dbReference type="NCBIfam" id="TIGR01317">
    <property type="entry name" value="GOGAT_sm_gam"/>
    <property type="match status" value="1"/>
</dbReference>
<keyword evidence="1" id="KW-0028">Amino-acid biosynthesis</keyword>
<evidence type="ECO:0000256" key="1">
    <source>
        <dbReference type="ARBA" id="ARBA00022605"/>
    </source>
</evidence>
<dbReference type="Pfam" id="PF14691">
    <property type="entry name" value="Fer4_20"/>
    <property type="match status" value="1"/>
</dbReference>
<dbReference type="AlphaFoldDB" id="A0A434AZ52"/>
<keyword evidence="7" id="KW-1185">Reference proteome</keyword>
<dbReference type="GO" id="GO:0051536">
    <property type="term" value="F:iron-sulfur cluster binding"/>
    <property type="evidence" value="ECO:0007669"/>
    <property type="project" value="InterPro"/>
</dbReference>
<dbReference type="GO" id="GO:0006537">
    <property type="term" value="P:glutamate biosynthetic process"/>
    <property type="evidence" value="ECO:0007669"/>
    <property type="project" value="UniProtKB-KW"/>
</dbReference>
<dbReference type="InterPro" id="IPR028261">
    <property type="entry name" value="DPD_II"/>
</dbReference>
<dbReference type="InterPro" id="IPR006005">
    <property type="entry name" value="Glut_synth_ssu1"/>
</dbReference>
<accession>A0A434AZ52</accession>
<keyword evidence="3" id="KW-0314">Glutamate biosynthesis</keyword>
<dbReference type="SUPFAM" id="SSF51971">
    <property type="entry name" value="Nucleotide-binding domain"/>
    <property type="match status" value="2"/>
</dbReference>
<name>A0A434AZ52_9BACT</name>
<dbReference type="InterPro" id="IPR017896">
    <property type="entry name" value="4Fe4S_Fe-S-bd"/>
</dbReference>
<evidence type="ECO:0000313" key="6">
    <source>
        <dbReference type="EMBL" id="RUT79816.1"/>
    </source>
</evidence>
<dbReference type="Pfam" id="PF07992">
    <property type="entry name" value="Pyr_redox_2"/>
    <property type="match status" value="1"/>
</dbReference>
<dbReference type="InterPro" id="IPR051394">
    <property type="entry name" value="Glutamate_Synthase"/>
</dbReference>
<protein>
    <submittedName>
        <fullName evidence="6">Glutamate synthase subunit beta</fullName>
    </submittedName>
</protein>
<dbReference type="Gene3D" id="3.40.50.720">
    <property type="entry name" value="NAD(P)-binding Rossmann-like Domain"/>
    <property type="match status" value="1"/>
</dbReference>
<organism evidence="6 7">
    <name type="scientific">Ancylomarina longa</name>
    <dbReference type="NCBI Taxonomy" id="2487017"/>
    <lineage>
        <taxon>Bacteria</taxon>
        <taxon>Pseudomonadati</taxon>
        <taxon>Bacteroidota</taxon>
        <taxon>Bacteroidia</taxon>
        <taxon>Marinilabiliales</taxon>
        <taxon>Marinifilaceae</taxon>
        <taxon>Ancylomarina</taxon>
    </lineage>
</organism>